<dbReference type="EMBL" id="JACDTY010000026">
    <property type="protein sequence ID" value="MBA1144697.1"/>
    <property type="molecule type" value="Genomic_DNA"/>
</dbReference>
<evidence type="ECO:0000259" key="1">
    <source>
        <dbReference type="Pfam" id="PF01408"/>
    </source>
</evidence>
<dbReference type="Pfam" id="PF22725">
    <property type="entry name" value="GFO_IDH_MocA_C3"/>
    <property type="match status" value="1"/>
</dbReference>
<keyword evidence="4" id="KW-1185">Reference proteome</keyword>
<name>A0A838BF59_9HYPH</name>
<dbReference type="SUPFAM" id="SSF55347">
    <property type="entry name" value="Glyceraldehyde-3-phosphate dehydrogenase-like, C-terminal domain"/>
    <property type="match status" value="1"/>
</dbReference>
<evidence type="ECO:0000313" key="3">
    <source>
        <dbReference type="EMBL" id="MBA1144697.1"/>
    </source>
</evidence>
<dbReference type="InterPro" id="IPR051450">
    <property type="entry name" value="Gfo/Idh/MocA_Oxidoreductases"/>
</dbReference>
<feature type="domain" description="Gfo/Idh/MocA-like oxidoreductase N-terminal" evidence="1">
    <location>
        <begin position="7"/>
        <end position="127"/>
    </location>
</feature>
<dbReference type="InterPro" id="IPR000683">
    <property type="entry name" value="Gfo/Idh/MocA-like_OxRdtase_N"/>
</dbReference>
<dbReference type="AlphaFoldDB" id="A0A838BF59"/>
<gene>
    <name evidence="3" type="ORF">H0241_31320</name>
</gene>
<reference evidence="3 4" key="1">
    <citation type="submission" date="2020-07" db="EMBL/GenBank/DDBJ databases">
        <title>Definition of the novel symbiovar canariense within Mesorhizobium novociceri, a new species of genus Mesorhizobium nodulating Cicer canariense in the Caldera de Taburiente National Park (La Palma, Canary Islands).</title>
        <authorList>
            <person name="Leon-Barrios M."/>
            <person name="Perez-Yepez J."/>
            <person name="Flores-Felix J.D."/>
            <person name="Ramirez-Baena M.H."/>
            <person name="Pulido-Suarez L."/>
            <person name="Igual J.M."/>
            <person name="Velazquez E."/>
            <person name="Peix A."/>
        </authorList>
    </citation>
    <scope>NUCLEOTIDE SEQUENCE [LARGE SCALE GENOMIC DNA]</scope>
    <source>
        <strain evidence="3 4">CCANP35</strain>
    </source>
</reference>
<dbReference type="RefSeq" id="WP_181061628.1">
    <property type="nucleotide sequence ID" value="NZ_JACDTY010000026.1"/>
</dbReference>
<dbReference type="PANTHER" id="PTHR43377:SF1">
    <property type="entry name" value="BILIVERDIN REDUCTASE A"/>
    <property type="match status" value="1"/>
</dbReference>
<dbReference type="Pfam" id="PF01408">
    <property type="entry name" value="GFO_IDH_MocA"/>
    <property type="match status" value="1"/>
</dbReference>
<dbReference type="Proteomes" id="UP000558284">
    <property type="component" value="Unassembled WGS sequence"/>
</dbReference>
<dbReference type="InterPro" id="IPR036291">
    <property type="entry name" value="NAD(P)-bd_dom_sf"/>
</dbReference>
<dbReference type="PANTHER" id="PTHR43377">
    <property type="entry name" value="BILIVERDIN REDUCTASE A"/>
    <property type="match status" value="1"/>
</dbReference>
<dbReference type="InterPro" id="IPR055170">
    <property type="entry name" value="GFO_IDH_MocA-like_dom"/>
</dbReference>
<organism evidence="3 4">
    <name type="scientific">Mesorhizobium neociceri</name>
    <dbReference type="NCBI Taxonomy" id="1307853"/>
    <lineage>
        <taxon>Bacteria</taxon>
        <taxon>Pseudomonadati</taxon>
        <taxon>Pseudomonadota</taxon>
        <taxon>Alphaproteobacteria</taxon>
        <taxon>Hyphomicrobiales</taxon>
        <taxon>Phyllobacteriaceae</taxon>
        <taxon>Mesorhizobium</taxon>
    </lineage>
</organism>
<feature type="domain" description="GFO/IDH/MocA-like oxidoreductase" evidence="2">
    <location>
        <begin position="135"/>
        <end position="256"/>
    </location>
</feature>
<dbReference type="SUPFAM" id="SSF51735">
    <property type="entry name" value="NAD(P)-binding Rossmann-fold domains"/>
    <property type="match status" value="1"/>
</dbReference>
<dbReference type="Gene3D" id="3.30.360.10">
    <property type="entry name" value="Dihydrodipicolinate Reductase, domain 2"/>
    <property type="match status" value="1"/>
</dbReference>
<comment type="caution">
    <text evidence="3">The sequence shown here is derived from an EMBL/GenBank/DDBJ whole genome shotgun (WGS) entry which is preliminary data.</text>
</comment>
<sequence>MAKHGKLRWGLLGASNIAKQWLHTSISKHPDCEVISVYSRDKERAAAYAKDLGLRRNFTDLDAFLSDPELDAVYISTTNDKHRDEAIAAAKAGKHILCEKPLALKVEDAQAMIDAAGAAGVVLATNHHLRNMETHRAIKDLIKSGQLGHITSARVSFTVDLPDDLARWRLNDPKAGAGVVLDLTVHDMDLLRFYFDADPISVTAMGLTSGSAPHGIKDNVMTIWEFPGRLLVSCHDTFLVPFGGTAIDIHGTDGSVHGADVLWQKPQGRVTVRDAGGTHEIRVEHLVPYDRTIDDFVKAVRGTGAPSVTGEDGMNALRLALAAVQSMEIGNTVRL</sequence>
<proteinExistence type="predicted"/>
<evidence type="ECO:0000259" key="2">
    <source>
        <dbReference type="Pfam" id="PF22725"/>
    </source>
</evidence>
<accession>A0A838BF59</accession>
<evidence type="ECO:0000313" key="4">
    <source>
        <dbReference type="Proteomes" id="UP000558284"/>
    </source>
</evidence>
<protein>
    <submittedName>
        <fullName evidence="3">Gfo/Idh/MocA family oxidoreductase</fullName>
    </submittedName>
</protein>
<dbReference type="Gene3D" id="3.40.50.720">
    <property type="entry name" value="NAD(P)-binding Rossmann-like Domain"/>
    <property type="match status" value="1"/>
</dbReference>
<dbReference type="GO" id="GO:0000166">
    <property type="term" value="F:nucleotide binding"/>
    <property type="evidence" value="ECO:0007669"/>
    <property type="project" value="InterPro"/>
</dbReference>